<proteinExistence type="predicted"/>
<accession>A0A1R4KIA7</accession>
<dbReference type="Proteomes" id="UP000196320">
    <property type="component" value="Unassembled WGS sequence"/>
</dbReference>
<evidence type="ECO:0008006" key="3">
    <source>
        <dbReference type="Google" id="ProtNLM"/>
    </source>
</evidence>
<keyword evidence="2" id="KW-1185">Reference proteome</keyword>
<dbReference type="OrthoDB" id="5078573at2"/>
<evidence type="ECO:0000313" key="1">
    <source>
        <dbReference type="EMBL" id="SJN44050.1"/>
    </source>
</evidence>
<evidence type="ECO:0000313" key="2">
    <source>
        <dbReference type="Proteomes" id="UP000196320"/>
    </source>
</evidence>
<reference evidence="1 2" key="1">
    <citation type="submission" date="2017-02" db="EMBL/GenBank/DDBJ databases">
        <authorList>
            <person name="Peterson S.W."/>
        </authorList>
    </citation>
    <scope>NUCLEOTIDE SEQUENCE [LARGE SCALE GENOMIC DNA]</scope>
    <source>
        <strain evidence="1 2">B Mb 05.01</strain>
    </source>
</reference>
<dbReference type="EMBL" id="FUKO01000033">
    <property type="protein sequence ID" value="SJN44050.1"/>
    <property type="molecule type" value="Genomic_DNA"/>
</dbReference>
<name>A0A1R4KIA7_9MICO</name>
<organism evidence="1 2">
    <name type="scientific">Microbacterium esteraromaticum</name>
    <dbReference type="NCBI Taxonomy" id="57043"/>
    <lineage>
        <taxon>Bacteria</taxon>
        <taxon>Bacillati</taxon>
        <taxon>Actinomycetota</taxon>
        <taxon>Actinomycetes</taxon>
        <taxon>Micrococcales</taxon>
        <taxon>Microbacteriaceae</taxon>
        <taxon>Microbacterium</taxon>
    </lineage>
</organism>
<dbReference type="RefSeq" id="WP_087132676.1">
    <property type="nucleotide sequence ID" value="NZ_FUKO01000033.1"/>
</dbReference>
<dbReference type="AlphaFoldDB" id="A0A1R4KIA7"/>
<sequence>MAEWDGRRPWRTDAEIVARAQERLEHYGLSDVRGIPELTSKVSAATGKTITVEEVDDPVLVTTTALWIEFKDRSLILLRRHDPAYYRARGLFHEFGHIVFGHPACTALTNDPQMSRYAAGGGEVRGRVLISEANLPALYRNDVHESEAEAVASLIGRRLLRPRYEGDEEVFG</sequence>
<protein>
    <recommendedName>
        <fullName evidence="3">IrrE N-terminal-like domain-containing protein</fullName>
    </recommendedName>
</protein>
<gene>
    <name evidence="1" type="ORF">FM104_13125</name>
</gene>